<dbReference type="AlphaFoldDB" id="A0A0F9F0C4"/>
<accession>A0A0F9F0C4</accession>
<proteinExistence type="predicted"/>
<name>A0A0F9F0C4_9ZZZZ</name>
<comment type="caution">
    <text evidence="3">The sequence shown here is derived from an EMBL/GenBank/DDBJ whole genome shotgun (WGS) entry which is preliminary data.</text>
</comment>
<dbReference type="SUPFAM" id="SSF52540">
    <property type="entry name" value="P-loop containing nucleoside triphosphate hydrolases"/>
    <property type="match status" value="1"/>
</dbReference>
<feature type="compositionally biased region" description="Basic and acidic residues" evidence="1">
    <location>
        <begin position="242"/>
        <end position="258"/>
    </location>
</feature>
<evidence type="ECO:0000259" key="2">
    <source>
        <dbReference type="Pfam" id="PF19975"/>
    </source>
</evidence>
<sequence length="284" mass="32011">MSRPSVSIVGLPSSGKTTFLAALWHLLTENDIDTQLRLKDIQAGNNAYLTGIANRWRQALIQERTQQTGNQNVQINLTNRDGNQDLQVNFPDVAGETYRDMWENRTCSPDIVEMLCSESVLLFVNADTIKQPKWVVDEVAQMQQMGIPLAEGEDIDWAPHMSPTQVQVVELLQLLTETPFDIGPRQLNILLSAWDRVAAEGLSPSEYLEQRLPLLHQYILSNQQTWTFSVSGLSAQGGVYDDPERPDQTTDEAERLRELDQPSERIKLINHAGETEDLTLPFVS</sequence>
<reference evidence="3" key="1">
    <citation type="journal article" date="2015" name="Nature">
        <title>Complex archaea that bridge the gap between prokaryotes and eukaryotes.</title>
        <authorList>
            <person name="Spang A."/>
            <person name="Saw J.H."/>
            <person name="Jorgensen S.L."/>
            <person name="Zaremba-Niedzwiedzka K."/>
            <person name="Martijn J."/>
            <person name="Lind A.E."/>
            <person name="van Eijk R."/>
            <person name="Schleper C."/>
            <person name="Guy L."/>
            <person name="Ettema T.J."/>
        </authorList>
    </citation>
    <scope>NUCLEOTIDE SEQUENCE</scope>
</reference>
<feature type="non-terminal residue" evidence="3">
    <location>
        <position position="284"/>
    </location>
</feature>
<organism evidence="3">
    <name type="scientific">marine sediment metagenome</name>
    <dbReference type="NCBI Taxonomy" id="412755"/>
    <lineage>
        <taxon>unclassified sequences</taxon>
        <taxon>metagenomes</taxon>
        <taxon>ecological metagenomes</taxon>
    </lineage>
</organism>
<dbReference type="InterPro" id="IPR045530">
    <property type="entry name" value="DO-GTPase1"/>
</dbReference>
<dbReference type="Pfam" id="PF19975">
    <property type="entry name" value="DO-GTPase1"/>
    <property type="match status" value="1"/>
</dbReference>
<dbReference type="EMBL" id="LAZR01023053">
    <property type="protein sequence ID" value="KKL79823.1"/>
    <property type="molecule type" value="Genomic_DNA"/>
</dbReference>
<evidence type="ECO:0000256" key="1">
    <source>
        <dbReference type="SAM" id="MobiDB-lite"/>
    </source>
</evidence>
<gene>
    <name evidence="3" type="ORF">LCGC14_2010940</name>
</gene>
<protein>
    <recommendedName>
        <fullName evidence="2">Double-GTPase 1 domain-containing protein</fullName>
    </recommendedName>
</protein>
<evidence type="ECO:0000313" key="3">
    <source>
        <dbReference type="EMBL" id="KKL79823.1"/>
    </source>
</evidence>
<feature type="domain" description="Double-GTPase 1" evidence="2">
    <location>
        <begin position="8"/>
        <end position="282"/>
    </location>
</feature>
<dbReference type="InterPro" id="IPR027417">
    <property type="entry name" value="P-loop_NTPase"/>
</dbReference>
<feature type="region of interest" description="Disordered" evidence="1">
    <location>
        <begin position="237"/>
        <end position="258"/>
    </location>
</feature>